<dbReference type="InterPro" id="IPR000456">
    <property type="entry name" value="Ribosomal_bL17"/>
</dbReference>
<protein>
    <submittedName>
        <fullName evidence="6">50S ribosomal protein</fullName>
    </submittedName>
</protein>
<dbReference type="NCBIfam" id="TIGR00059">
    <property type="entry name" value="L17"/>
    <property type="match status" value="1"/>
</dbReference>
<evidence type="ECO:0000313" key="6">
    <source>
        <dbReference type="EMBL" id="GBE59262.1"/>
    </source>
</evidence>
<dbReference type="GO" id="GO:0006412">
    <property type="term" value="P:translation"/>
    <property type="evidence" value="ECO:0007669"/>
    <property type="project" value="InterPro"/>
</dbReference>
<dbReference type="EMBL" id="BDSA01000001">
    <property type="protein sequence ID" value="GBE59262.1"/>
    <property type="molecule type" value="Genomic_DNA"/>
</dbReference>
<dbReference type="AlphaFoldDB" id="A0A2H6K8C9"/>
<sequence>MRLATVLCYLALFGIANAIREQCFIASPCATHAARRFVLYGNLRESKKLKRTHSARKALLRTLTTEVLRHGRIITTLNKARQTKPKVERIIKYAKKPDQRYARILINRWLYDRELTENVLKLAPIRFKERHGGYCRIKRLCYSTVGDNSKRAILELLDY</sequence>
<dbReference type="GO" id="GO:0003735">
    <property type="term" value="F:structural constituent of ribosome"/>
    <property type="evidence" value="ECO:0007669"/>
    <property type="project" value="InterPro"/>
</dbReference>
<keyword evidence="7" id="KW-1185">Reference proteome</keyword>
<dbReference type="PANTHER" id="PTHR14413:SF16">
    <property type="entry name" value="LARGE RIBOSOMAL SUBUNIT PROTEIN BL17M"/>
    <property type="match status" value="1"/>
</dbReference>
<keyword evidence="2 4" id="KW-0689">Ribosomal protein</keyword>
<comment type="caution">
    <text evidence="6">The sequence shown here is derived from an EMBL/GenBank/DDBJ whole genome shotgun (WGS) entry which is preliminary data.</text>
</comment>
<dbReference type="Proteomes" id="UP000236319">
    <property type="component" value="Unassembled WGS sequence"/>
</dbReference>
<dbReference type="Pfam" id="PF01196">
    <property type="entry name" value="Ribosomal_L17"/>
    <property type="match status" value="1"/>
</dbReference>
<dbReference type="VEuPathDB" id="PiroplasmaDB:BOVATA_007550"/>
<organism evidence="6 7">
    <name type="scientific">Babesia ovata</name>
    <dbReference type="NCBI Taxonomy" id="189622"/>
    <lineage>
        <taxon>Eukaryota</taxon>
        <taxon>Sar</taxon>
        <taxon>Alveolata</taxon>
        <taxon>Apicomplexa</taxon>
        <taxon>Aconoidasida</taxon>
        <taxon>Piroplasmida</taxon>
        <taxon>Babesiidae</taxon>
        <taxon>Babesia</taxon>
    </lineage>
</organism>
<keyword evidence="3 4" id="KW-0687">Ribonucleoprotein</keyword>
<dbReference type="Gene3D" id="3.90.1030.10">
    <property type="entry name" value="Ribosomal protein L17"/>
    <property type="match status" value="1"/>
</dbReference>
<evidence type="ECO:0000313" key="7">
    <source>
        <dbReference type="Proteomes" id="UP000236319"/>
    </source>
</evidence>
<dbReference type="PANTHER" id="PTHR14413">
    <property type="entry name" value="RIBOSOMAL PROTEIN L17"/>
    <property type="match status" value="1"/>
</dbReference>
<gene>
    <name evidence="6" type="ORF">BOVATA_007550</name>
</gene>
<dbReference type="InterPro" id="IPR036373">
    <property type="entry name" value="Ribosomal_bL17_sf"/>
</dbReference>
<evidence type="ECO:0000256" key="3">
    <source>
        <dbReference type="ARBA" id="ARBA00023274"/>
    </source>
</evidence>
<evidence type="ECO:0000256" key="1">
    <source>
        <dbReference type="ARBA" id="ARBA00008777"/>
    </source>
</evidence>
<dbReference type="GeneID" id="39873032"/>
<evidence type="ECO:0000256" key="5">
    <source>
        <dbReference type="SAM" id="SignalP"/>
    </source>
</evidence>
<evidence type="ECO:0000256" key="4">
    <source>
        <dbReference type="RuleBase" id="RU000660"/>
    </source>
</evidence>
<name>A0A2H6K8C9_9APIC</name>
<dbReference type="RefSeq" id="XP_028865505.1">
    <property type="nucleotide sequence ID" value="XM_029009672.1"/>
</dbReference>
<feature type="chain" id="PRO_5014173292" evidence="5">
    <location>
        <begin position="19"/>
        <end position="159"/>
    </location>
</feature>
<proteinExistence type="inferred from homology"/>
<dbReference type="OrthoDB" id="275000at2759"/>
<keyword evidence="5" id="KW-0732">Signal</keyword>
<comment type="similarity">
    <text evidence="1 4">Belongs to the bacterial ribosomal protein bL17 family.</text>
</comment>
<evidence type="ECO:0000256" key="2">
    <source>
        <dbReference type="ARBA" id="ARBA00022980"/>
    </source>
</evidence>
<feature type="signal peptide" evidence="5">
    <location>
        <begin position="1"/>
        <end position="18"/>
    </location>
</feature>
<reference evidence="6 7" key="1">
    <citation type="journal article" date="2017" name="BMC Genomics">
        <title>Whole-genome assembly of Babesia ovata and comparative genomics between closely related pathogens.</title>
        <authorList>
            <person name="Yamagishi J."/>
            <person name="Asada M."/>
            <person name="Hakimi H."/>
            <person name="Tanaka T.Q."/>
            <person name="Sugimoto C."/>
            <person name="Kawazu S."/>
        </authorList>
    </citation>
    <scope>NUCLEOTIDE SEQUENCE [LARGE SCALE GENOMIC DNA]</scope>
    <source>
        <strain evidence="6 7">Miyake</strain>
    </source>
</reference>
<dbReference type="GO" id="GO:0015934">
    <property type="term" value="C:large ribosomal subunit"/>
    <property type="evidence" value="ECO:0007669"/>
    <property type="project" value="TreeGrafter"/>
</dbReference>
<dbReference type="SUPFAM" id="SSF64263">
    <property type="entry name" value="Prokaryotic ribosomal protein L17"/>
    <property type="match status" value="1"/>
</dbReference>
<accession>A0A2H6K8C9</accession>